<dbReference type="HAMAP" id="MF_00445">
    <property type="entry name" value="NDH1_NuoN_1"/>
    <property type="match status" value="1"/>
</dbReference>
<dbReference type="InterPro" id="IPR010096">
    <property type="entry name" value="NADH-Q_OxRdtase_suN/2"/>
</dbReference>
<name>A0ABT3WXZ7_9BACL</name>
<feature type="transmembrane region" description="Helical" evidence="5">
    <location>
        <begin position="122"/>
        <end position="139"/>
    </location>
</feature>
<comment type="catalytic activity">
    <reaction evidence="5">
        <text>a quinone + NADH + 5 H(+)(in) = a quinol + NAD(+) + 4 H(+)(out)</text>
        <dbReference type="Rhea" id="RHEA:57888"/>
        <dbReference type="ChEBI" id="CHEBI:15378"/>
        <dbReference type="ChEBI" id="CHEBI:24646"/>
        <dbReference type="ChEBI" id="CHEBI:57540"/>
        <dbReference type="ChEBI" id="CHEBI:57945"/>
        <dbReference type="ChEBI" id="CHEBI:132124"/>
    </reaction>
</comment>
<comment type="subunit">
    <text evidence="5">NDH-1 is composed of 14 different subunits. Subunits NuoA, H, J, K, L, M, N constitute the membrane sector of the complex.</text>
</comment>
<evidence type="ECO:0000313" key="9">
    <source>
        <dbReference type="Proteomes" id="UP001208017"/>
    </source>
</evidence>
<sequence>MNLTTGFTTITFSDVWHVMAPELIMILAGFAILLFDLFVSKGTSRRLSPWLGVVTVIVAIVLVIRNFGVVAAEGPGQLSNMLYVLDDYGNVFKLIFLFGTLFTLIMSIDFFKKNPLVAVPEYTYLLLFGTVGAMTMASAFDLITLFVGLEILSISSYILVAMRKGNSKATEGAMKYLVIGSIASAFVLYGMSFIYGITGQTNIALGGQMIAQMWMEMQPVLLLGFLLMLVGFGVKISLVPFHQWAPDTYEGAANPITSFLAVVSKAAGFALIIRTFIWGFAREFGELYIYLAIFAALTMIVGNVAALAQKNIKRLLAYSSVAQAGYLLIPLVTLGKGTNEHNIWLALGETVFYLAGYLFMTMGAFAVLTAVTREAGNETIDAFRGLYKRSPFQAVAMSVFLLSMAGMPITAGFFGKFYIFLGAINTGLYWLAALLFVTSAIAFYYYFGVLKAIFAGETSEEGTAVPKLGLPWSLNLIVWIGLIGTVGLGVFPNLFLDVLNGLHWFG</sequence>
<dbReference type="NCBIfam" id="TIGR01770">
    <property type="entry name" value="NDH_I_N"/>
    <property type="match status" value="1"/>
</dbReference>
<reference evidence="8 9" key="1">
    <citation type="submission" date="2022-11" db="EMBL/GenBank/DDBJ databases">
        <title>Study of microbial diversity in lake waters.</title>
        <authorList>
            <person name="Zhang J."/>
        </authorList>
    </citation>
    <scope>NUCLEOTIDE SEQUENCE [LARGE SCALE GENOMIC DNA]</scope>
    <source>
        <strain evidence="8 9">DT12</strain>
    </source>
</reference>
<dbReference type="Pfam" id="PF00361">
    <property type="entry name" value="Proton_antipo_M"/>
    <property type="match status" value="1"/>
</dbReference>
<feature type="transmembrane region" description="Helical" evidence="5">
    <location>
        <begin position="392"/>
        <end position="415"/>
    </location>
</feature>
<keyword evidence="9" id="KW-1185">Reference proteome</keyword>
<feature type="transmembrane region" description="Helical" evidence="5">
    <location>
        <begin position="145"/>
        <end position="162"/>
    </location>
</feature>
<feature type="transmembrane region" description="Helical" evidence="5">
    <location>
        <begin position="50"/>
        <end position="71"/>
    </location>
</feature>
<keyword evidence="5" id="KW-1003">Cell membrane</keyword>
<dbReference type="RefSeq" id="WP_267150775.1">
    <property type="nucleotide sequence ID" value="NZ_JAPMLT010000002.1"/>
</dbReference>
<feature type="transmembrane region" description="Helical" evidence="5">
    <location>
        <begin position="259"/>
        <end position="281"/>
    </location>
</feature>
<evidence type="ECO:0000256" key="1">
    <source>
        <dbReference type="ARBA" id="ARBA00004651"/>
    </source>
</evidence>
<keyword evidence="2 5" id="KW-0812">Transmembrane</keyword>
<protein>
    <recommendedName>
        <fullName evidence="5">NADH-quinone oxidoreductase subunit N</fullName>
        <ecNumber evidence="5">7.1.1.-</ecNumber>
    </recommendedName>
    <alternativeName>
        <fullName evidence="5">NADH dehydrogenase I subunit N</fullName>
    </alternativeName>
    <alternativeName>
        <fullName evidence="5">NDH-1 subunit N</fullName>
    </alternativeName>
</protein>
<comment type="caution">
    <text evidence="8">The sequence shown here is derived from an EMBL/GenBank/DDBJ whole genome shotgun (WGS) entry which is preliminary data.</text>
</comment>
<keyword evidence="5" id="KW-0520">NAD</keyword>
<dbReference type="EMBL" id="JAPMLT010000002">
    <property type="protein sequence ID" value="MCX7569535.1"/>
    <property type="molecule type" value="Genomic_DNA"/>
</dbReference>
<evidence type="ECO:0000259" key="7">
    <source>
        <dbReference type="Pfam" id="PF00361"/>
    </source>
</evidence>
<evidence type="ECO:0000256" key="5">
    <source>
        <dbReference type="HAMAP-Rule" id="MF_00445"/>
    </source>
</evidence>
<feature type="transmembrane region" description="Helical" evidence="5">
    <location>
        <begin position="476"/>
        <end position="496"/>
    </location>
</feature>
<evidence type="ECO:0000256" key="2">
    <source>
        <dbReference type="ARBA" id="ARBA00022692"/>
    </source>
</evidence>
<organism evidence="8 9">
    <name type="scientific">Tumebacillus lacus</name>
    <dbReference type="NCBI Taxonomy" id="2995335"/>
    <lineage>
        <taxon>Bacteria</taxon>
        <taxon>Bacillati</taxon>
        <taxon>Bacillota</taxon>
        <taxon>Bacilli</taxon>
        <taxon>Bacillales</taxon>
        <taxon>Alicyclobacillaceae</taxon>
        <taxon>Tumebacillus</taxon>
    </lineage>
</organism>
<keyword evidence="5" id="KW-1278">Translocase</keyword>
<keyword evidence="5" id="KW-0874">Quinone</keyword>
<evidence type="ECO:0000256" key="6">
    <source>
        <dbReference type="RuleBase" id="RU000320"/>
    </source>
</evidence>
<proteinExistence type="inferred from homology"/>
<comment type="subcellular location">
    <subcellularLocation>
        <location evidence="1 5">Cell membrane</location>
        <topology evidence="1 5">Multi-pass membrane protein</topology>
    </subcellularLocation>
    <subcellularLocation>
        <location evidence="6">Membrane</location>
        <topology evidence="6">Multi-pass membrane protein</topology>
    </subcellularLocation>
</comment>
<feature type="transmembrane region" description="Helical" evidence="5">
    <location>
        <begin position="352"/>
        <end position="371"/>
    </location>
</feature>
<keyword evidence="3 5" id="KW-1133">Transmembrane helix</keyword>
<evidence type="ECO:0000313" key="8">
    <source>
        <dbReference type="EMBL" id="MCX7569535.1"/>
    </source>
</evidence>
<feature type="domain" description="NADH:quinone oxidoreductase/Mrp antiporter transmembrane" evidence="7">
    <location>
        <begin position="140"/>
        <end position="441"/>
    </location>
</feature>
<feature type="transmembrane region" description="Helical" evidence="5">
    <location>
        <begin position="15"/>
        <end position="38"/>
    </location>
</feature>
<feature type="transmembrane region" description="Helical" evidence="5">
    <location>
        <begin position="287"/>
        <end position="308"/>
    </location>
</feature>
<dbReference type="EC" id="7.1.1.-" evidence="5"/>
<feature type="transmembrane region" description="Helical" evidence="5">
    <location>
        <begin position="91"/>
        <end position="110"/>
    </location>
</feature>
<evidence type="ECO:0000256" key="4">
    <source>
        <dbReference type="ARBA" id="ARBA00023136"/>
    </source>
</evidence>
<comment type="similarity">
    <text evidence="5">Belongs to the complex I subunit 2 family.</text>
</comment>
<dbReference type="InterPro" id="IPR001750">
    <property type="entry name" value="ND/Mrp_TM"/>
</dbReference>
<feature type="transmembrane region" description="Helical" evidence="5">
    <location>
        <begin position="174"/>
        <end position="197"/>
    </location>
</feature>
<evidence type="ECO:0000256" key="3">
    <source>
        <dbReference type="ARBA" id="ARBA00022989"/>
    </source>
</evidence>
<feature type="transmembrane region" description="Helical" evidence="5">
    <location>
        <begin position="315"/>
        <end position="332"/>
    </location>
</feature>
<comment type="function">
    <text evidence="5">NDH-1 shuttles electrons from NADH, via FMN and iron-sulfur (Fe-S) centers, to quinones in the respiratory chain. The immediate electron acceptor for the enzyme in this species is believed to be a menaquinone. Couples the redox reaction to proton translocation (for every two electrons transferred, four hydrogen ions are translocated across the cytoplasmic membrane), and thus conserves the redox energy in a proton gradient.</text>
</comment>
<accession>A0ABT3WXZ7</accession>
<gene>
    <name evidence="5" type="primary">nuoN</name>
    <name evidence="8" type="ORF">OS242_06135</name>
</gene>
<feature type="transmembrane region" description="Helical" evidence="5">
    <location>
        <begin position="427"/>
        <end position="447"/>
    </location>
</feature>
<feature type="transmembrane region" description="Helical" evidence="5">
    <location>
        <begin position="217"/>
        <end position="238"/>
    </location>
</feature>
<keyword evidence="5" id="KW-0813">Transport</keyword>
<dbReference type="PANTHER" id="PTHR22773">
    <property type="entry name" value="NADH DEHYDROGENASE"/>
    <property type="match status" value="1"/>
</dbReference>
<keyword evidence="4 5" id="KW-0472">Membrane</keyword>
<dbReference type="Proteomes" id="UP001208017">
    <property type="component" value="Unassembled WGS sequence"/>
</dbReference>